<dbReference type="EMBL" id="CAJVQB010017210">
    <property type="protein sequence ID" value="CAG8783231.1"/>
    <property type="molecule type" value="Genomic_DNA"/>
</dbReference>
<evidence type="ECO:0000313" key="1">
    <source>
        <dbReference type="EMBL" id="CAG8783231.1"/>
    </source>
</evidence>
<name>A0ABN7VKZ8_GIGMA</name>
<keyword evidence="2" id="KW-1185">Reference proteome</keyword>
<reference evidence="1 2" key="1">
    <citation type="submission" date="2021-06" db="EMBL/GenBank/DDBJ databases">
        <authorList>
            <person name="Kallberg Y."/>
            <person name="Tangrot J."/>
            <person name="Rosling A."/>
        </authorList>
    </citation>
    <scope>NUCLEOTIDE SEQUENCE [LARGE SCALE GENOMIC DNA]</scope>
    <source>
        <strain evidence="1 2">120-4 pot B 10/14</strain>
    </source>
</reference>
<accession>A0ABN7VKZ8</accession>
<dbReference type="Proteomes" id="UP000789901">
    <property type="component" value="Unassembled WGS sequence"/>
</dbReference>
<gene>
    <name evidence="1" type="ORF">GMARGA_LOCUS20028</name>
</gene>
<sequence>MTSTKNTANRPTTELTSEQYILNNHNPIKQKTSTHTHPWSTQDITAEINKLIAKTNGLAQCNIGQIDKLDLSTQKSPALIAKLK</sequence>
<evidence type="ECO:0000313" key="2">
    <source>
        <dbReference type="Proteomes" id="UP000789901"/>
    </source>
</evidence>
<proteinExistence type="predicted"/>
<comment type="caution">
    <text evidence="1">The sequence shown here is derived from an EMBL/GenBank/DDBJ whole genome shotgun (WGS) entry which is preliminary data.</text>
</comment>
<organism evidence="1 2">
    <name type="scientific">Gigaspora margarita</name>
    <dbReference type="NCBI Taxonomy" id="4874"/>
    <lineage>
        <taxon>Eukaryota</taxon>
        <taxon>Fungi</taxon>
        <taxon>Fungi incertae sedis</taxon>
        <taxon>Mucoromycota</taxon>
        <taxon>Glomeromycotina</taxon>
        <taxon>Glomeromycetes</taxon>
        <taxon>Diversisporales</taxon>
        <taxon>Gigasporaceae</taxon>
        <taxon>Gigaspora</taxon>
    </lineage>
</organism>
<protein>
    <submittedName>
        <fullName evidence="1">16362_t:CDS:1</fullName>
    </submittedName>
</protein>